<dbReference type="Gene3D" id="2.60.120.260">
    <property type="entry name" value="Galactose-binding domain-like"/>
    <property type="match status" value="1"/>
</dbReference>
<dbReference type="InterPro" id="IPR033403">
    <property type="entry name" value="DUF5110"/>
</dbReference>
<dbReference type="InterPro" id="IPR048395">
    <property type="entry name" value="Glyco_hydro_31_C"/>
</dbReference>
<dbReference type="InterPro" id="IPR013783">
    <property type="entry name" value="Ig-like_fold"/>
</dbReference>
<dbReference type="RefSeq" id="WP_072835337.1">
    <property type="nucleotide sequence ID" value="NZ_FQUU01000008.1"/>
</dbReference>
<dbReference type="InterPro" id="IPR003961">
    <property type="entry name" value="FN3_dom"/>
</dbReference>
<evidence type="ECO:0000313" key="5">
    <source>
        <dbReference type="EMBL" id="SHF25732.1"/>
    </source>
</evidence>
<evidence type="ECO:0000256" key="1">
    <source>
        <dbReference type="ARBA" id="ARBA00007806"/>
    </source>
</evidence>
<dbReference type="GO" id="GO:0000272">
    <property type="term" value="P:polysaccharide catabolic process"/>
    <property type="evidence" value="ECO:0007669"/>
    <property type="project" value="InterPro"/>
</dbReference>
<keyword evidence="5" id="KW-0378">Hydrolase</keyword>
<dbReference type="InterPro" id="IPR011013">
    <property type="entry name" value="Gal_mutarotase_sf_dom"/>
</dbReference>
<dbReference type="PANTHER" id="PTHR22762">
    <property type="entry name" value="ALPHA-GLUCOSIDASE"/>
    <property type="match status" value="1"/>
</dbReference>
<dbReference type="Gene3D" id="2.60.40.10">
    <property type="entry name" value="Immunoglobulins"/>
    <property type="match status" value="1"/>
</dbReference>
<dbReference type="PROSITE" id="PS00018">
    <property type="entry name" value="EF_HAND_1"/>
    <property type="match status" value="2"/>
</dbReference>
<dbReference type="Gene3D" id="2.60.40.1760">
    <property type="entry name" value="glycosyl hydrolase (family 31)"/>
    <property type="match status" value="1"/>
</dbReference>
<dbReference type="SUPFAM" id="SSF63446">
    <property type="entry name" value="Type I dockerin domain"/>
    <property type="match status" value="1"/>
</dbReference>
<keyword evidence="6" id="KW-1185">Reference proteome</keyword>
<dbReference type="SUPFAM" id="SSF49785">
    <property type="entry name" value="Galactose-binding domain-like"/>
    <property type="match status" value="1"/>
</dbReference>
<feature type="domain" description="F5/8 type C" evidence="3">
    <location>
        <begin position="936"/>
        <end position="1079"/>
    </location>
</feature>
<feature type="signal peptide" evidence="2">
    <location>
        <begin position="1"/>
        <end position="27"/>
    </location>
</feature>
<dbReference type="Pfam" id="PF13802">
    <property type="entry name" value="Gal_mutarotas_2"/>
    <property type="match status" value="1"/>
</dbReference>
<dbReference type="GO" id="GO:0030246">
    <property type="term" value="F:carbohydrate binding"/>
    <property type="evidence" value="ECO:0007669"/>
    <property type="project" value="InterPro"/>
</dbReference>
<dbReference type="InterPro" id="IPR000322">
    <property type="entry name" value="Glyco_hydro_31_TIM"/>
</dbReference>
<dbReference type="EMBL" id="FQUU01000008">
    <property type="protein sequence ID" value="SHF25732.1"/>
    <property type="molecule type" value="Genomic_DNA"/>
</dbReference>
<comment type="similarity">
    <text evidence="1">Belongs to the glycosyl hydrolase 31 family.</text>
</comment>
<dbReference type="CDD" id="cd14752">
    <property type="entry name" value="GH31_N"/>
    <property type="match status" value="1"/>
</dbReference>
<dbReference type="SUPFAM" id="SSF49265">
    <property type="entry name" value="Fibronectin type III"/>
    <property type="match status" value="1"/>
</dbReference>
<dbReference type="Pfam" id="PF01055">
    <property type="entry name" value="Glyco_hydro_31_2nd"/>
    <property type="match status" value="1"/>
</dbReference>
<dbReference type="PROSITE" id="PS50853">
    <property type="entry name" value="FN3"/>
    <property type="match status" value="1"/>
</dbReference>
<keyword evidence="2" id="KW-0732">Signal</keyword>
<accession>A0A1M5A7C6</accession>
<evidence type="ECO:0000313" key="6">
    <source>
        <dbReference type="Proteomes" id="UP000184048"/>
    </source>
</evidence>
<dbReference type="PANTHER" id="PTHR22762:SF166">
    <property type="entry name" value="ALPHA-GLUCOSIDASE"/>
    <property type="match status" value="1"/>
</dbReference>
<dbReference type="Proteomes" id="UP000184048">
    <property type="component" value="Unassembled WGS sequence"/>
</dbReference>
<organism evidence="5 6">
    <name type="scientific">Flavisolibacter ginsengisoli DSM 18119</name>
    <dbReference type="NCBI Taxonomy" id="1121884"/>
    <lineage>
        <taxon>Bacteria</taxon>
        <taxon>Pseudomonadati</taxon>
        <taxon>Bacteroidota</taxon>
        <taxon>Chitinophagia</taxon>
        <taxon>Chitinophagales</taxon>
        <taxon>Chitinophagaceae</taxon>
        <taxon>Flavisolibacter</taxon>
    </lineage>
</organism>
<reference evidence="5 6" key="1">
    <citation type="submission" date="2016-11" db="EMBL/GenBank/DDBJ databases">
        <authorList>
            <person name="Jaros S."/>
            <person name="Januszkiewicz K."/>
            <person name="Wedrychowicz H."/>
        </authorList>
    </citation>
    <scope>NUCLEOTIDE SEQUENCE [LARGE SCALE GENOMIC DNA]</scope>
    <source>
        <strain evidence="5 6">DSM 18119</strain>
    </source>
</reference>
<evidence type="ECO:0000256" key="2">
    <source>
        <dbReference type="SAM" id="SignalP"/>
    </source>
</evidence>
<dbReference type="InterPro" id="IPR036439">
    <property type="entry name" value="Dockerin_dom_sf"/>
</dbReference>
<dbReference type="InterPro" id="IPR018247">
    <property type="entry name" value="EF_Hand_1_Ca_BS"/>
</dbReference>
<dbReference type="OrthoDB" id="176168at2"/>
<dbReference type="Pfam" id="PF00754">
    <property type="entry name" value="F5_F8_type_C"/>
    <property type="match status" value="1"/>
</dbReference>
<dbReference type="CDD" id="cd00063">
    <property type="entry name" value="FN3"/>
    <property type="match status" value="1"/>
</dbReference>
<feature type="chain" id="PRO_5012906164" evidence="2">
    <location>
        <begin position="28"/>
        <end position="1281"/>
    </location>
</feature>
<dbReference type="Pfam" id="PF17137">
    <property type="entry name" value="DUF5110"/>
    <property type="match status" value="1"/>
</dbReference>
<dbReference type="Gene3D" id="2.60.40.1180">
    <property type="entry name" value="Golgi alpha-mannosidase II"/>
    <property type="match status" value="2"/>
</dbReference>
<sequence>MKKRFQYLISFYFTIIYLATCSFKATAQQPHTEINKAKQDTVTIISVRKVNTTTVDVQLSNKQHMLFDFYGDNIFRWFYDKTGGLLRDPESQPAANILVDNPRKPVQKLQVTSSNNKFNISTGKIDIELDKSSTGIRILNKELKIIVETLAPVSFDKKKVSLHLKENAQEYFYGGGVQNGRFSHKGKTIAIENQNSWTDGGVASPTPFFWSTNGYGILWYTFKKGKYDFGNKEPGVVSLSHETNYLDVFFMVDKSPETILNDFYQLTGHPVLLPKFAFYEGHLNAYNRDFWKADSSAILFEDSKRYKESQKDNGGTKESLNGENKNYQFSARAVIDRYKSNDFPLGWILPNDGYGAGYGQTNTLDSNILNLKSFSEYARRHGVYIGLWTQSDLHPKDSIPALLQRDIVKEVGVAGVRVLKTDVAWVGQGYSFGLNAVAEVSKIIPQYGDNARPFIITLDGWAGTQRYAGVWTGDQTGGMWEYIRFHIPTYLGSGLSGQPNITSDMDGIFGGKNAIINTRDFQWKTFTPMELNMDGWGSNEKYPFALGEPATSINRTYLKLKSELIPYTYSIAKESITGLPMMRAMFIEYPGKYTFGTHTQYQYMYGPSFLVAPVYKSTNADTLGNDIRNGIYLPKGQWIDYFTGNMYSGDCILNNFKTPIWKLPLFIKNGAIIPLANPNNNVTEIDKSLRIYEIFPAGKSYFNEYDDDGVTESNKKGNSISTLIESSQQGNMVTITIHPSKGNFAGFVKNKTTEFRINVTQPSRSVMASVGNQKIKLRKAVSKQSFIRQTNVYFYDPAPNLNSFATKGTEFEKLIISRNPQLLVKIAATDITINKIKLIVNGFIFEPTDHSRTSSGPLITPLNAHVTDAYRKAYTLKPSWNKVSNADYYEIDFDGQRYTHIKDTSLAFEDLLPETNYTFKLRSVNKVATSPWTSFSARTQVNPLEFAIKGIMAYSTTPAEEGTELSNLFDFDESSMWHSKWGEKAVPFNLVLDLMSINQVDKIQYLPRNRGNGIIMKGKVSYSLDKINWNEADSFKWIGNGDVKEFKFQSHPLARYIKIAITEGVGDYGSGREIYVFKVPGSESHLIGDINNDNRIDNNDLISYRNYTGLRKGDSDFEGYISKGDENKNNLIDAYDISTVATRLEGGANSNKLDSLTGSLMIIPNKRTYEKNEIVELRIKGSDLRSVNALSFALPYNNKDFDFVGITPINLATMENMTNDRLHSNGEKVLYPTFVNIGEGETLQGSMDLFLIKMIAKHKINYDLKPIQGILVDTHLNTLKF</sequence>
<dbReference type="SUPFAM" id="SSF51445">
    <property type="entry name" value="(Trans)glycosidases"/>
    <property type="match status" value="1"/>
</dbReference>
<dbReference type="InterPro" id="IPR008965">
    <property type="entry name" value="CBM2/CBM3_carb-bd_dom_sf"/>
</dbReference>
<dbReference type="Gene3D" id="3.20.20.80">
    <property type="entry name" value="Glycosidases"/>
    <property type="match status" value="1"/>
</dbReference>
<dbReference type="PROSITE" id="PS50022">
    <property type="entry name" value="FA58C_3"/>
    <property type="match status" value="1"/>
</dbReference>
<evidence type="ECO:0000259" key="4">
    <source>
        <dbReference type="PROSITE" id="PS50853"/>
    </source>
</evidence>
<dbReference type="InterPro" id="IPR036116">
    <property type="entry name" value="FN3_sf"/>
</dbReference>
<protein>
    <submittedName>
        <fullName evidence="5">Alpha-glucosidase, glycosyl hydrolase family GH31</fullName>
    </submittedName>
</protein>
<dbReference type="CDD" id="cd06596">
    <property type="entry name" value="GH31_CPE1046"/>
    <property type="match status" value="1"/>
</dbReference>
<proteinExistence type="inferred from homology"/>
<dbReference type="GO" id="GO:0004553">
    <property type="term" value="F:hydrolase activity, hydrolyzing O-glycosyl compounds"/>
    <property type="evidence" value="ECO:0007669"/>
    <property type="project" value="InterPro"/>
</dbReference>
<dbReference type="InterPro" id="IPR017853">
    <property type="entry name" value="GH"/>
</dbReference>
<feature type="domain" description="Fibronectin type-III" evidence="4">
    <location>
        <begin position="860"/>
        <end position="944"/>
    </location>
</feature>
<evidence type="ECO:0000259" key="3">
    <source>
        <dbReference type="PROSITE" id="PS50022"/>
    </source>
</evidence>
<dbReference type="SUPFAM" id="SSF49384">
    <property type="entry name" value="Carbohydrate-binding domain"/>
    <property type="match status" value="1"/>
</dbReference>
<dbReference type="STRING" id="1121884.SAMN02745131_02152"/>
<dbReference type="InterPro" id="IPR008979">
    <property type="entry name" value="Galactose-bd-like_sf"/>
</dbReference>
<gene>
    <name evidence="5" type="ORF">SAMN02745131_02152</name>
</gene>
<dbReference type="SUPFAM" id="SSF51011">
    <property type="entry name" value="Glycosyl hydrolase domain"/>
    <property type="match status" value="1"/>
</dbReference>
<dbReference type="SUPFAM" id="SSF74650">
    <property type="entry name" value="Galactose mutarotase-like"/>
    <property type="match status" value="1"/>
</dbReference>
<dbReference type="Pfam" id="PF21365">
    <property type="entry name" value="Glyco_hydro_31_3rd"/>
    <property type="match status" value="1"/>
</dbReference>
<dbReference type="InterPro" id="IPR025887">
    <property type="entry name" value="Glyco_hydro_31_N_dom"/>
</dbReference>
<dbReference type="InterPro" id="IPR013780">
    <property type="entry name" value="Glyco_hydro_b"/>
</dbReference>
<name>A0A1M5A7C6_9BACT</name>
<dbReference type="InterPro" id="IPR000421">
    <property type="entry name" value="FA58C"/>
</dbReference>